<dbReference type="GO" id="GO:0016758">
    <property type="term" value="F:hexosyltransferase activity"/>
    <property type="evidence" value="ECO:0007669"/>
    <property type="project" value="TreeGrafter"/>
</dbReference>
<feature type="domain" description="Glycosyltransferase subfamily 4-like N-terminal" evidence="5">
    <location>
        <begin position="140"/>
        <end position="301"/>
    </location>
</feature>
<evidence type="ECO:0000313" key="8">
    <source>
        <dbReference type="Proteomes" id="UP000289805"/>
    </source>
</evidence>
<dbReference type="InterPro" id="IPR028098">
    <property type="entry name" value="Glyco_trans_4-like_N"/>
</dbReference>
<evidence type="ECO:0000313" key="9">
    <source>
        <dbReference type="Proteomes" id="UP000290517"/>
    </source>
</evidence>
<evidence type="ECO:0000256" key="1">
    <source>
        <dbReference type="ARBA" id="ARBA00021292"/>
    </source>
</evidence>
<evidence type="ECO:0000256" key="4">
    <source>
        <dbReference type="SAM" id="MobiDB-lite"/>
    </source>
</evidence>
<dbReference type="PANTHER" id="PTHR45947">
    <property type="entry name" value="SULFOQUINOVOSYL TRANSFERASE SQD2"/>
    <property type="match status" value="1"/>
</dbReference>
<dbReference type="PANTHER" id="PTHR45947:SF3">
    <property type="entry name" value="SULFOQUINOVOSYL TRANSFERASE SQD2"/>
    <property type="match status" value="1"/>
</dbReference>
<dbReference type="Gene3D" id="3.40.50.2000">
    <property type="entry name" value="Glycogen Phosphorylase B"/>
    <property type="match status" value="2"/>
</dbReference>
<dbReference type="AlphaFoldDB" id="A0A4Q1KX73"/>
<evidence type="ECO:0000256" key="3">
    <source>
        <dbReference type="ARBA" id="ARBA00022679"/>
    </source>
</evidence>
<keyword evidence="9" id="KW-1185">Reference proteome</keyword>
<dbReference type="InterPro" id="IPR050194">
    <property type="entry name" value="Glycosyltransferase_grp1"/>
</dbReference>
<gene>
    <name evidence="6" type="ORF">EQW73_04345</name>
    <name evidence="7" type="ORF">EQW78_07840</name>
</gene>
<dbReference type="SUPFAM" id="SSF53756">
    <property type="entry name" value="UDP-Glycosyltransferase/glycogen phosphorylase"/>
    <property type="match status" value="1"/>
</dbReference>
<dbReference type="EMBL" id="SDJQ01000010">
    <property type="protein sequence ID" value="RXR34465.1"/>
    <property type="molecule type" value="Genomic_DNA"/>
</dbReference>
<dbReference type="OrthoDB" id="3657271at2"/>
<feature type="region of interest" description="Disordered" evidence="4">
    <location>
        <begin position="89"/>
        <end position="120"/>
    </location>
</feature>
<accession>A0A4Q1KX73</accession>
<dbReference type="GO" id="GO:1901137">
    <property type="term" value="P:carbohydrate derivative biosynthetic process"/>
    <property type="evidence" value="ECO:0007669"/>
    <property type="project" value="UniProtKB-ARBA"/>
</dbReference>
<keyword evidence="3 7" id="KW-0808">Transferase</keyword>
<name>A0A4Q1KX73_9CELL</name>
<evidence type="ECO:0000259" key="5">
    <source>
        <dbReference type="Pfam" id="PF13579"/>
    </source>
</evidence>
<feature type="region of interest" description="Disordered" evidence="4">
    <location>
        <begin position="23"/>
        <end position="44"/>
    </location>
</feature>
<dbReference type="Pfam" id="PF13692">
    <property type="entry name" value="Glyco_trans_1_4"/>
    <property type="match status" value="1"/>
</dbReference>
<dbReference type="Proteomes" id="UP000289805">
    <property type="component" value="Unassembled WGS sequence"/>
</dbReference>
<dbReference type="STRING" id="1713.GCA_000718325_00490"/>
<dbReference type="Proteomes" id="UP000290517">
    <property type="component" value="Unassembled WGS sequence"/>
</dbReference>
<comment type="caution">
    <text evidence="7">The sequence shown here is derived from an EMBL/GenBank/DDBJ whole genome shotgun (WGS) entry which is preliminary data.</text>
</comment>
<keyword evidence="2" id="KW-0328">Glycosyltransferase</keyword>
<dbReference type="Pfam" id="PF13579">
    <property type="entry name" value="Glyco_trans_4_4"/>
    <property type="match status" value="1"/>
</dbReference>
<reference evidence="8 9" key="1">
    <citation type="submission" date="2019-01" db="EMBL/GenBank/DDBJ databases">
        <title>Oerskovia turbata Genome sequencing and assembly.</title>
        <authorList>
            <person name="Dou T."/>
        </authorList>
    </citation>
    <scope>NUCLEOTIDE SEQUENCE [LARGE SCALE GENOMIC DNA]</scope>
    <source>
        <strain evidence="7 8">JCM12123</strain>
        <strain evidence="6 9">JCM3160</strain>
    </source>
</reference>
<dbReference type="EMBL" id="SDJR01000003">
    <property type="protein sequence ID" value="RXR26732.1"/>
    <property type="molecule type" value="Genomic_DNA"/>
</dbReference>
<evidence type="ECO:0000313" key="7">
    <source>
        <dbReference type="EMBL" id="RXR34465.1"/>
    </source>
</evidence>
<evidence type="ECO:0000313" key="6">
    <source>
        <dbReference type="EMBL" id="RXR26732.1"/>
    </source>
</evidence>
<sequence length="508" mass="52861">MPSLSREGFQTCGPGHGVEFRAAPCSHPRKESSQRSWARAPGSLAVRRTGATPDILPPSPYIPGTVLARTADRHPIFAGPPDYDGCARTGEPSSGRVDLFTSARPRPRPGAMSTPTSRPTSIASRLFAPEPSAAGFRLLAAAVALTDSGPVSVLTSTVPPGTRPSPLAEGISVSRWPVLRAADGAVRGYLPYASFDVPLVLRLLAQRRQGAVLVEPPPTTGAAARVALAVRRTPYVYYAADVVSTAAAGAGYPRAVVALSRAVERFALRGAAAVVAVNQHVVDEVVALGVPRSRVHLVGNGVDTSVFSPVGPLTPPPGVRAGSPYFVYAGSMNDLHGAHVFVEAFVQVIERRPDARLVMIGRGTQSDAIRRRGEELLGEAFVFEDTLPGHEVAGRLRGAVAGLASVRPDGGYTMALATKAIATAATGAPVVFAGSGTTTHVIEEGALGWAVPWESAAVAQAMLDALEAAPDDAVHRSERAAWVQHNASLAGVGHRVAEVVRSVARPLA</sequence>
<evidence type="ECO:0000256" key="2">
    <source>
        <dbReference type="ARBA" id="ARBA00022676"/>
    </source>
</evidence>
<organism evidence="7 8">
    <name type="scientific">Oerskovia turbata</name>
    <dbReference type="NCBI Taxonomy" id="1713"/>
    <lineage>
        <taxon>Bacteria</taxon>
        <taxon>Bacillati</taxon>
        <taxon>Actinomycetota</taxon>
        <taxon>Actinomycetes</taxon>
        <taxon>Micrococcales</taxon>
        <taxon>Cellulomonadaceae</taxon>
        <taxon>Oerskovia</taxon>
    </lineage>
</organism>
<proteinExistence type="predicted"/>
<protein>
    <recommendedName>
        <fullName evidence="1">D-inositol 3-phosphate glycosyltransferase</fullName>
    </recommendedName>
</protein>